<feature type="signal peptide" evidence="1">
    <location>
        <begin position="1"/>
        <end position="16"/>
    </location>
</feature>
<organism evidence="2">
    <name type="scientific">Anopheles marajoara</name>
    <dbReference type="NCBI Taxonomy" id="58244"/>
    <lineage>
        <taxon>Eukaryota</taxon>
        <taxon>Metazoa</taxon>
        <taxon>Ecdysozoa</taxon>
        <taxon>Arthropoda</taxon>
        <taxon>Hexapoda</taxon>
        <taxon>Insecta</taxon>
        <taxon>Pterygota</taxon>
        <taxon>Neoptera</taxon>
        <taxon>Endopterygota</taxon>
        <taxon>Diptera</taxon>
        <taxon>Nematocera</taxon>
        <taxon>Culicoidea</taxon>
        <taxon>Culicidae</taxon>
        <taxon>Anophelinae</taxon>
        <taxon>Anopheles</taxon>
    </lineage>
</organism>
<feature type="chain" id="PRO_5014850353" evidence="1">
    <location>
        <begin position="17"/>
        <end position="90"/>
    </location>
</feature>
<dbReference type="EMBL" id="GGFJ01012992">
    <property type="protein sequence ID" value="MBW62133.1"/>
    <property type="molecule type" value="Transcribed_RNA"/>
</dbReference>
<evidence type="ECO:0000256" key="1">
    <source>
        <dbReference type="SAM" id="SignalP"/>
    </source>
</evidence>
<sequence>MLLVLLCLVFSRTTYLRLRYCSKTHRTWESMHRPQYQQQQQQPKRTINRNDPQELMHRQVALAAAAAAADRACLVLAQSKQPATRLQRYR</sequence>
<reference evidence="2" key="1">
    <citation type="submission" date="2018-01" db="EMBL/GenBank/DDBJ databases">
        <title>An insight into the sialome of Amazonian anophelines.</title>
        <authorList>
            <person name="Ribeiro J.M."/>
            <person name="Scarpassa V."/>
            <person name="Calvo E."/>
        </authorList>
    </citation>
    <scope>NUCLEOTIDE SEQUENCE</scope>
    <source>
        <tissue evidence="2">Salivary glands</tissue>
    </source>
</reference>
<name>A0A2M4C9Y3_9DIPT</name>
<accession>A0A2M4C9Y3</accession>
<keyword evidence="1" id="KW-0732">Signal</keyword>
<protein>
    <submittedName>
        <fullName evidence="2">Putative secreted protein</fullName>
    </submittedName>
</protein>
<proteinExistence type="predicted"/>
<evidence type="ECO:0000313" key="2">
    <source>
        <dbReference type="EMBL" id="MBW62133.1"/>
    </source>
</evidence>
<dbReference type="AlphaFoldDB" id="A0A2M4C9Y3"/>